<organism evidence="2 3">
    <name type="scientific">Actinidia rufa</name>
    <dbReference type="NCBI Taxonomy" id="165716"/>
    <lineage>
        <taxon>Eukaryota</taxon>
        <taxon>Viridiplantae</taxon>
        <taxon>Streptophyta</taxon>
        <taxon>Embryophyta</taxon>
        <taxon>Tracheophyta</taxon>
        <taxon>Spermatophyta</taxon>
        <taxon>Magnoliopsida</taxon>
        <taxon>eudicotyledons</taxon>
        <taxon>Gunneridae</taxon>
        <taxon>Pentapetalae</taxon>
        <taxon>asterids</taxon>
        <taxon>Ericales</taxon>
        <taxon>Actinidiaceae</taxon>
        <taxon>Actinidia</taxon>
    </lineage>
</organism>
<protein>
    <submittedName>
        <fullName evidence="2">Uncharacterized protein</fullName>
    </submittedName>
</protein>
<reference evidence="2 3" key="1">
    <citation type="submission" date="2019-07" db="EMBL/GenBank/DDBJ databases">
        <title>De Novo Assembly of kiwifruit Actinidia rufa.</title>
        <authorList>
            <person name="Sugita-Konishi S."/>
            <person name="Sato K."/>
            <person name="Mori E."/>
            <person name="Abe Y."/>
            <person name="Kisaki G."/>
            <person name="Hamano K."/>
            <person name="Suezawa K."/>
            <person name="Otani M."/>
            <person name="Fukuda T."/>
            <person name="Manabe T."/>
            <person name="Gomi K."/>
            <person name="Tabuchi M."/>
            <person name="Akimitsu K."/>
            <person name="Kataoka I."/>
        </authorList>
    </citation>
    <scope>NUCLEOTIDE SEQUENCE [LARGE SCALE GENOMIC DNA]</scope>
    <source>
        <strain evidence="3">cv. Fuchu</strain>
    </source>
</reference>
<feature type="compositionally biased region" description="Basic residues" evidence="1">
    <location>
        <begin position="57"/>
        <end position="67"/>
    </location>
</feature>
<keyword evidence="3" id="KW-1185">Reference proteome</keyword>
<feature type="region of interest" description="Disordered" evidence="1">
    <location>
        <begin position="34"/>
        <end position="79"/>
    </location>
</feature>
<evidence type="ECO:0000313" key="3">
    <source>
        <dbReference type="Proteomes" id="UP000585474"/>
    </source>
</evidence>
<comment type="caution">
    <text evidence="2">The sequence shown here is derived from an EMBL/GenBank/DDBJ whole genome shotgun (WGS) entry which is preliminary data.</text>
</comment>
<dbReference type="EMBL" id="BJWL01000013">
    <property type="protein sequence ID" value="GFY99260.1"/>
    <property type="molecule type" value="Genomic_DNA"/>
</dbReference>
<gene>
    <name evidence="2" type="ORF">Acr_13g0006610</name>
</gene>
<proteinExistence type="predicted"/>
<name>A0A7J0FKR0_9ERIC</name>
<dbReference type="Proteomes" id="UP000585474">
    <property type="component" value="Unassembled WGS sequence"/>
</dbReference>
<sequence length="298" mass="33070">MLHIGSHMSPNLWASSQQSELLLSSILTSGNLNDLRKGTNITGRGDAASNPSDVKIKPRQSRVRRSQRNPQAAKYGRRSLGCRSKTRRMPYGGCTVNVGVREEMESHIDLIHDGSSEIVHLAHSDVMLRGDVLISGDQGGREIPFINLKTSIRTRPEVVFDELVSILTAEAMHIDQDQYSDVAVQVKIQWMAGYAKSVLAGCACSYDLKFFSTIVSKFSQSYPQAHVTHTCFQPAMPQYYSLPFANQSWQGVSQGFPQGFALSGSYIPQNAHRSLLFHLSQLFLDQEIGSLILEPLLM</sequence>
<evidence type="ECO:0000313" key="2">
    <source>
        <dbReference type="EMBL" id="GFY99260.1"/>
    </source>
</evidence>
<accession>A0A7J0FKR0</accession>
<evidence type="ECO:0000256" key="1">
    <source>
        <dbReference type="SAM" id="MobiDB-lite"/>
    </source>
</evidence>
<dbReference type="AlphaFoldDB" id="A0A7J0FKR0"/>